<reference evidence="5 6" key="1">
    <citation type="journal article" date="2013" name="Genome Announc.">
        <title>Draft Genome Sequence of the Cellulolytic Bacterium Clostridium papyrosolvens C7 (ATCC 700395).</title>
        <authorList>
            <person name="Zepeda V."/>
            <person name="Dassa B."/>
            <person name="Borovok I."/>
            <person name="Lamed R."/>
            <person name="Bayer E.A."/>
            <person name="Cate J.H."/>
        </authorList>
    </citation>
    <scope>NUCLEOTIDE SEQUENCE [LARGE SCALE GENOMIC DNA]</scope>
    <source>
        <strain evidence="5 6">C7</strain>
    </source>
</reference>
<feature type="domain" description="HTH araC/xylS-type" evidence="4">
    <location>
        <begin position="10"/>
        <end position="108"/>
    </location>
</feature>
<evidence type="ECO:0000256" key="1">
    <source>
        <dbReference type="ARBA" id="ARBA00023015"/>
    </source>
</evidence>
<dbReference type="InterPro" id="IPR029441">
    <property type="entry name" value="Cass2"/>
</dbReference>
<dbReference type="Proteomes" id="UP000016860">
    <property type="component" value="Unassembled WGS sequence"/>
</dbReference>
<keyword evidence="2" id="KW-0238">DNA-binding</keyword>
<accession>U4R080</accession>
<dbReference type="STRING" id="1330534.L323_12170"/>
<dbReference type="InterPro" id="IPR011256">
    <property type="entry name" value="Reg_factor_effector_dom_sf"/>
</dbReference>
<dbReference type="InterPro" id="IPR018060">
    <property type="entry name" value="HTH_AraC"/>
</dbReference>
<dbReference type="GO" id="GO:0003700">
    <property type="term" value="F:DNA-binding transcription factor activity"/>
    <property type="evidence" value="ECO:0007669"/>
    <property type="project" value="InterPro"/>
</dbReference>
<dbReference type="OrthoDB" id="45544at2"/>
<protein>
    <recommendedName>
        <fullName evidence="4">HTH araC/xylS-type domain-containing protein</fullName>
    </recommendedName>
</protein>
<dbReference type="SUPFAM" id="SSF46689">
    <property type="entry name" value="Homeodomain-like"/>
    <property type="match status" value="2"/>
</dbReference>
<dbReference type="InterPro" id="IPR009057">
    <property type="entry name" value="Homeodomain-like_sf"/>
</dbReference>
<dbReference type="Pfam" id="PF12833">
    <property type="entry name" value="HTH_18"/>
    <property type="match status" value="1"/>
</dbReference>
<evidence type="ECO:0000256" key="3">
    <source>
        <dbReference type="ARBA" id="ARBA00023163"/>
    </source>
</evidence>
<evidence type="ECO:0000259" key="4">
    <source>
        <dbReference type="PROSITE" id="PS01124"/>
    </source>
</evidence>
<dbReference type="PROSITE" id="PS01124">
    <property type="entry name" value="HTH_ARAC_FAMILY_2"/>
    <property type="match status" value="1"/>
</dbReference>
<dbReference type="GO" id="GO:0043565">
    <property type="term" value="F:sequence-specific DNA binding"/>
    <property type="evidence" value="ECO:0007669"/>
    <property type="project" value="InterPro"/>
</dbReference>
<comment type="caution">
    <text evidence="5">The sequence shown here is derived from an EMBL/GenBank/DDBJ whole genome shotgun (WGS) entry which is preliminary data.</text>
</comment>
<dbReference type="PANTHER" id="PTHR47504">
    <property type="entry name" value="RIGHT ORIGIN-BINDING PROTEIN"/>
    <property type="match status" value="1"/>
</dbReference>
<evidence type="ECO:0000313" key="6">
    <source>
        <dbReference type="Proteomes" id="UP000016860"/>
    </source>
</evidence>
<sequence>MRFANEALVGDLVLYIENNLKTIISLDELSQHLCLSKYHLHRLIKSLAGITLMTYVRGRKLTSSLTELLETNLKIIDIANEYCFEYEQTYLRAFKRQFGISPSAYRRERCELDVVNKLDTSVLIDVSKGLFIKPRYILRPEFHLMGLQTFIINSENKENLSANKFARMFYFNERYKIKGCIKENIYYGLCWYGDNYEYGNFYIPSVEIENAVREQGTFICKTIPTSMYVVFRYIGFHGPEELNIRNLEEIYYYINYKWGPTTVYKRSGQYHFEMLDTKRCSDQYCEADIYIPIET</sequence>
<dbReference type="PANTHER" id="PTHR47504:SF5">
    <property type="entry name" value="RIGHT ORIGIN-BINDING PROTEIN"/>
    <property type="match status" value="1"/>
</dbReference>
<dbReference type="SUPFAM" id="SSF55136">
    <property type="entry name" value="Probable bacterial effector-binding domain"/>
    <property type="match status" value="1"/>
</dbReference>
<evidence type="ECO:0000313" key="5">
    <source>
        <dbReference type="EMBL" id="EPR10846.1"/>
    </source>
</evidence>
<keyword evidence="1" id="KW-0805">Transcription regulation</keyword>
<gene>
    <name evidence="5" type="ORF">L323_12170</name>
</gene>
<dbReference type="PATRIC" id="fig|1330534.3.peg.2425"/>
<dbReference type="Gene3D" id="1.10.10.60">
    <property type="entry name" value="Homeodomain-like"/>
    <property type="match status" value="2"/>
</dbReference>
<dbReference type="RefSeq" id="WP_020815923.1">
    <property type="nucleotide sequence ID" value="NZ_ATAY01000043.1"/>
</dbReference>
<dbReference type="Pfam" id="PF14526">
    <property type="entry name" value="Cass2"/>
    <property type="match status" value="1"/>
</dbReference>
<dbReference type="AlphaFoldDB" id="U4R080"/>
<keyword evidence="3" id="KW-0804">Transcription</keyword>
<organism evidence="5 6">
    <name type="scientific">Ruminiclostridium papyrosolvens C7</name>
    <dbReference type="NCBI Taxonomy" id="1330534"/>
    <lineage>
        <taxon>Bacteria</taxon>
        <taxon>Bacillati</taxon>
        <taxon>Bacillota</taxon>
        <taxon>Clostridia</taxon>
        <taxon>Eubacteriales</taxon>
        <taxon>Oscillospiraceae</taxon>
        <taxon>Ruminiclostridium</taxon>
    </lineage>
</organism>
<dbReference type="EMBL" id="ATAY01000043">
    <property type="protein sequence ID" value="EPR10846.1"/>
    <property type="molecule type" value="Genomic_DNA"/>
</dbReference>
<dbReference type="SMART" id="SM00342">
    <property type="entry name" value="HTH_ARAC"/>
    <property type="match status" value="1"/>
</dbReference>
<dbReference type="Gene3D" id="3.20.80.10">
    <property type="entry name" value="Regulatory factor, effector binding domain"/>
    <property type="match status" value="1"/>
</dbReference>
<dbReference type="InterPro" id="IPR050959">
    <property type="entry name" value="MarA-like"/>
</dbReference>
<evidence type="ECO:0000256" key="2">
    <source>
        <dbReference type="ARBA" id="ARBA00023125"/>
    </source>
</evidence>
<proteinExistence type="predicted"/>
<name>U4R080_9FIRM</name>